<organism evidence="2 3">
    <name type="scientific">Coptis chinensis</name>
    <dbReference type="NCBI Taxonomy" id="261450"/>
    <lineage>
        <taxon>Eukaryota</taxon>
        <taxon>Viridiplantae</taxon>
        <taxon>Streptophyta</taxon>
        <taxon>Embryophyta</taxon>
        <taxon>Tracheophyta</taxon>
        <taxon>Spermatophyta</taxon>
        <taxon>Magnoliopsida</taxon>
        <taxon>Ranunculales</taxon>
        <taxon>Ranunculaceae</taxon>
        <taxon>Coptidoideae</taxon>
        <taxon>Coptis</taxon>
    </lineage>
</organism>
<dbReference type="SUPFAM" id="SSF46565">
    <property type="entry name" value="Chaperone J-domain"/>
    <property type="match status" value="1"/>
</dbReference>
<dbReference type="PROSITE" id="PS50076">
    <property type="entry name" value="DNAJ_2"/>
    <property type="match status" value="1"/>
</dbReference>
<evidence type="ECO:0000313" key="2">
    <source>
        <dbReference type="EMBL" id="KAF9621350.1"/>
    </source>
</evidence>
<keyword evidence="3" id="KW-1185">Reference proteome</keyword>
<dbReference type="EMBL" id="JADFTS010000002">
    <property type="protein sequence ID" value="KAF9621350.1"/>
    <property type="molecule type" value="Genomic_DNA"/>
</dbReference>
<dbReference type="SMART" id="SM00271">
    <property type="entry name" value="DnaJ"/>
    <property type="match status" value="1"/>
</dbReference>
<gene>
    <name evidence="2" type="ORF">IFM89_020009</name>
</gene>
<evidence type="ECO:0000259" key="1">
    <source>
        <dbReference type="PROSITE" id="PS50076"/>
    </source>
</evidence>
<sequence length="152" mass="17208">KIAQWAQIRQAYLDFGAPGFVSVAANDILRDRGRLYCDELRRVGGKGRVNCRKSNQEDGILSVSQAYDVLGVTRNCSFIELKTAFRSIVKQFHPDVRKDSGDTDIMIRRVIKAYKVILPASLILPEIFCKSPCPYNSCQLFKYCNCFGNLFS</sequence>
<evidence type="ECO:0000313" key="3">
    <source>
        <dbReference type="Proteomes" id="UP000631114"/>
    </source>
</evidence>
<dbReference type="AlphaFoldDB" id="A0A835ILV6"/>
<dbReference type="Proteomes" id="UP000631114">
    <property type="component" value="Unassembled WGS sequence"/>
</dbReference>
<dbReference type="InterPro" id="IPR036869">
    <property type="entry name" value="J_dom_sf"/>
</dbReference>
<dbReference type="OrthoDB" id="10250354at2759"/>
<dbReference type="PRINTS" id="PR00625">
    <property type="entry name" value="JDOMAIN"/>
</dbReference>
<dbReference type="PANTHER" id="PTHR45295:SF3">
    <property type="entry name" value="CHAPERONE DNAJ-DOMAIN SUPERFAMILY PROTEIN"/>
    <property type="match status" value="1"/>
</dbReference>
<protein>
    <recommendedName>
        <fullName evidence="1">J domain-containing protein</fullName>
    </recommendedName>
</protein>
<dbReference type="InterPro" id="IPR001623">
    <property type="entry name" value="DnaJ_domain"/>
</dbReference>
<reference evidence="2 3" key="1">
    <citation type="submission" date="2020-10" db="EMBL/GenBank/DDBJ databases">
        <title>The Coptis chinensis genome and diversification of protoberbering-type alkaloids.</title>
        <authorList>
            <person name="Wang B."/>
            <person name="Shu S."/>
            <person name="Song C."/>
            <person name="Liu Y."/>
        </authorList>
    </citation>
    <scope>NUCLEOTIDE SEQUENCE [LARGE SCALE GENOMIC DNA]</scope>
    <source>
        <strain evidence="2">HL-2020</strain>
        <tissue evidence="2">Leaf</tissue>
    </source>
</reference>
<name>A0A835ILV6_9MAGN</name>
<proteinExistence type="predicted"/>
<accession>A0A835ILV6</accession>
<dbReference type="CDD" id="cd06257">
    <property type="entry name" value="DnaJ"/>
    <property type="match status" value="1"/>
</dbReference>
<feature type="domain" description="J" evidence="1">
    <location>
        <begin position="65"/>
        <end position="122"/>
    </location>
</feature>
<dbReference type="PANTHER" id="PTHR45295">
    <property type="entry name" value="CHAPERONE PROTEIN DNAJ C76, CHLOROPLASTIC"/>
    <property type="match status" value="1"/>
</dbReference>
<comment type="caution">
    <text evidence="2">The sequence shown here is derived from an EMBL/GenBank/DDBJ whole genome shotgun (WGS) entry which is preliminary data.</text>
</comment>
<feature type="non-terminal residue" evidence="2">
    <location>
        <position position="152"/>
    </location>
</feature>
<dbReference type="Gene3D" id="1.10.287.110">
    <property type="entry name" value="DnaJ domain"/>
    <property type="match status" value="1"/>
</dbReference>
<dbReference type="Pfam" id="PF00226">
    <property type="entry name" value="DnaJ"/>
    <property type="match status" value="1"/>
</dbReference>